<dbReference type="EMBL" id="ACEA01000051">
    <property type="protein sequence ID" value="EEG23065.1"/>
    <property type="molecule type" value="Genomic_DNA"/>
</dbReference>
<gene>
    <name evidence="1" type="ORF">EIKCOROL_02310</name>
</gene>
<evidence type="ECO:0000313" key="2">
    <source>
        <dbReference type="Proteomes" id="UP000005837"/>
    </source>
</evidence>
<evidence type="ECO:0000313" key="1">
    <source>
        <dbReference type="EMBL" id="EEG23065.1"/>
    </source>
</evidence>
<protein>
    <submittedName>
        <fullName evidence="1">Uncharacterized protein</fullName>
    </submittedName>
</protein>
<organism evidence="1 2">
    <name type="scientific">Eikenella corrodens ATCC 23834</name>
    <dbReference type="NCBI Taxonomy" id="546274"/>
    <lineage>
        <taxon>Bacteria</taxon>
        <taxon>Pseudomonadati</taxon>
        <taxon>Pseudomonadota</taxon>
        <taxon>Betaproteobacteria</taxon>
        <taxon>Neisseriales</taxon>
        <taxon>Neisseriaceae</taxon>
        <taxon>Eikenella</taxon>
    </lineage>
</organism>
<dbReference type="HOGENOM" id="CLU_3269371_0_0_4"/>
<accession>C0DY48</accession>
<name>C0DY48_EIKCO</name>
<proteinExistence type="predicted"/>
<dbReference type="Proteomes" id="UP000005837">
    <property type="component" value="Unassembled WGS sequence"/>
</dbReference>
<sequence>MAEDTKRLPESISFNAVKMSSARCCEAEISGSLFYGRKQMG</sequence>
<comment type="caution">
    <text evidence="1">The sequence shown here is derived from an EMBL/GenBank/DDBJ whole genome shotgun (WGS) entry which is preliminary data.</text>
</comment>
<dbReference type="AlphaFoldDB" id="C0DY48"/>
<reference evidence="1 2" key="1">
    <citation type="submission" date="2009-01" db="EMBL/GenBank/DDBJ databases">
        <authorList>
            <person name="Fulton L."/>
            <person name="Clifton S."/>
            <person name="Chinwalla A.T."/>
            <person name="Mitreva M."/>
            <person name="Sodergren E."/>
            <person name="Weinstock G."/>
            <person name="Clifton S."/>
            <person name="Dooling D.J."/>
            <person name="Fulton B."/>
            <person name="Minx P."/>
            <person name="Pepin K.H."/>
            <person name="Johnson M."/>
            <person name="Bhonagiri V."/>
            <person name="Nash W.E."/>
            <person name="Mardis E.R."/>
            <person name="Wilson R.K."/>
        </authorList>
    </citation>
    <scope>NUCLEOTIDE SEQUENCE [LARGE SCALE GENOMIC DNA]</scope>
    <source>
        <strain evidence="1 2">ATCC 23834</strain>
    </source>
</reference>